<name>A0A8H4KHH6_9HYPO</name>
<feature type="compositionally biased region" description="Basic and acidic residues" evidence="1">
    <location>
        <begin position="187"/>
        <end position="202"/>
    </location>
</feature>
<comment type="caution">
    <text evidence="2">The sequence shown here is derived from an EMBL/GenBank/DDBJ whole genome shotgun (WGS) entry which is preliminary data.</text>
</comment>
<feature type="compositionally biased region" description="Low complexity" evidence="1">
    <location>
        <begin position="74"/>
        <end position="90"/>
    </location>
</feature>
<organism evidence="2 3">
    <name type="scientific">Fusarium austroafricanum</name>
    <dbReference type="NCBI Taxonomy" id="2364996"/>
    <lineage>
        <taxon>Eukaryota</taxon>
        <taxon>Fungi</taxon>
        <taxon>Dikarya</taxon>
        <taxon>Ascomycota</taxon>
        <taxon>Pezizomycotina</taxon>
        <taxon>Sordariomycetes</taxon>
        <taxon>Hypocreomycetidae</taxon>
        <taxon>Hypocreales</taxon>
        <taxon>Nectriaceae</taxon>
        <taxon>Fusarium</taxon>
        <taxon>Fusarium concolor species complex</taxon>
    </lineage>
</organism>
<feature type="compositionally biased region" description="Basic residues" evidence="1">
    <location>
        <begin position="45"/>
        <end position="57"/>
    </location>
</feature>
<proteinExistence type="predicted"/>
<sequence length="202" mass="22477">MADATAPPNLNPPDLQNQLQAPESPPKRAKLLPDDRPSKGLARNPRTKRTSRRSKHPGKLDRLIEQTTLPNNEPSASDSPSHISPNSSAPGISPKFEQKTHCMPPPFTDPFSTESESPKSETRTINRLEVEDAYNELKRKFPDDPRCPVAAAVIEKEPQTVPISGERQIRTLRGMVDYISEASNARKVSEAQEDKEIKDPEQ</sequence>
<feature type="compositionally biased region" description="Basic and acidic residues" evidence="1">
    <location>
        <begin position="116"/>
        <end position="125"/>
    </location>
</feature>
<feature type="compositionally biased region" description="Low complexity" evidence="1">
    <location>
        <begin position="1"/>
        <end position="22"/>
    </location>
</feature>
<reference evidence="2" key="1">
    <citation type="submission" date="2020-01" db="EMBL/GenBank/DDBJ databases">
        <title>Identification and distribution of gene clusters putatively required for synthesis of sphingolipid metabolism inhibitors in phylogenetically diverse species of the filamentous fungus Fusarium.</title>
        <authorList>
            <person name="Kim H.-S."/>
            <person name="Busman M."/>
            <person name="Brown D.W."/>
            <person name="Divon H."/>
            <person name="Uhlig S."/>
            <person name="Proctor R.H."/>
        </authorList>
    </citation>
    <scope>NUCLEOTIDE SEQUENCE</scope>
    <source>
        <strain evidence="2">NRRL 53441</strain>
    </source>
</reference>
<evidence type="ECO:0000313" key="2">
    <source>
        <dbReference type="EMBL" id="KAF4449783.1"/>
    </source>
</evidence>
<feature type="region of interest" description="Disordered" evidence="1">
    <location>
        <begin position="182"/>
        <end position="202"/>
    </location>
</feature>
<gene>
    <name evidence="2" type="ORF">F53441_6978</name>
</gene>
<dbReference type="EMBL" id="JAADJG010000272">
    <property type="protein sequence ID" value="KAF4449783.1"/>
    <property type="molecule type" value="Genomic_DNA"/>
</dbReference>
<protein>
    <submittedName>
        <fullName evidence="2">Uncharacterized protein</fullName>
    </submittedName>
</protein>
<dbReference type="AlphaFoldDB" id="A0A8H4KHH6"/>
<accession>A0A8H4KHH6</accession>
<evidence type="ECO:0000256" key="1">
    <source>
        <dbReference type="SAM" id="MobiDB-lite"/>
    </source>
</evidence>
<keyword evidence="3" id="KW-1185">Reference proteome</keyword>
<dbReference type="Proteomes" id="UP000605986">
    <property type="component" value="Unassembled WGS sequence"/>
</dbReference>
<evidence type="ECO:0000313" key="3">
    <source>
        <dbReference type="Proteomes" id="UP000605986"/>
    </source>
</evidence>
<feature type="region of interest" description="Disordered" evidence="1">
    <location>
        <begin position="1"/>
        <end position="125"/>
    </location>
</feature>